<comment type="pathway">
    <text evidence="7">Amino-acid biosynthesis; L-arginine biosynthesis [regulation].</text>
</comment>
<dbReference type="InterPro" id="IPR020900">
    <property type="entry name" value="Arg_repress_DNA-bd"/>
</dbReference>
<evidence type="ECO:0000313" key="11">
    <source>
        <dbReference type="EMBL" id="RAQ28459.1"/>
    </source>
</evidence>
<dbReference type="InterPro" id="IPR036251">
    <property type="entry name" value="Arg_repress_C_sf"/>
</dbReference>
<dbReference type="HAMAP" id="MF_00173">
    <property type="entry name" value="Arg_repressor"/>
    <property type="match status" value="1"/>
</dbReference>
<dbReference type="Pfam" id="PF02863">
    <property type="entry name" value="Arg_repressor_C"/>
    <property type="match status" value="1"/>
</dbReference>
<keyword evidence="5 7" id="KW-0238">DNA-binding</keyword>
<dbReference type="GO" id="GO:0006526">
    <property type="term" value="P:L-arginine biosynthetic process"/>
    <property type="evidence" value="ECO:0007669"/>
    <property type="project" value="UniProtKB-UniPathway"/>
</dbReference>
<feature type="domain" description="Arginine repressor C-terminal" evidence="10">
    <location>
        <begin position="81"/>
        <end position="145"/>
    </location>
</feature>
<dbReference type="GO" id="GO:1900079">
    <property type="term" value="P:regulation of arginine biosynthetic process"/>
    <property type="evidence" value="ECO:0007669"/>
    <property type="project" value="UniProtKB-UniRule"/>
</dbReference>
<dbReference type="AlphaFoldDB" id="A0A328UAW7"/>
<dbReference type="Proteomes" id="UP000249377">
    <property type="component" value="Unassembled WGS sequence"/>
</dbReference>
<keyword evidence="7" id="KW-0028">Amino-acid biosynthesis</keyword>
<dbReference type="PANTHER" id="PTHR34471:SF1">
    <property type="entry name" value="ARGININE REPRESSOR"/>
    <property type="match status" value="1"/>
</dbReference>
<dbReference type="NCBIfam" id="TIGR01529">
    <property type="entry name" value="argR_whole"/>
    <property type="match status" value="1"/>
</dbReference>
<dbReference type="PANTHER" id="PTHR34471">
    <property type="entry name" value="ARGININE REPRESSOR"/>
    <property type="match status" value="1"/>
</dbReference>
<dbReference type="Gene3D" id="3.30.1360.40">
    <property type="match status" value="1"/>
</dbReference>
<keyword evidence="7" id="KW-0678">Repressor</keyword>
<sequence length="149" mass="16691">MKKRRHAKILELIRLYEIDTQEELLRRLKESGFDVTQATVSRDIKELRLVKTLTTNGQYKYYSGKEMSKDTSSKFYSLMTDNGTSAARACNLVVIKTLTGMAQAVCAAMDSMHWNGVVGTLAGDDTVLVITESDECAERLTAEFNRIIG</sequence>
<feature type="domain" description="Arginine repressor DNA-binding" evidence="9">
    <location>
        <begin position="2"/>
        <end position="66"/>
    </location>
</feature>
<dbReference type="Gene3D" id="1.10.10.10">
    <property type="entry name" value="Winged helix-like DNA-binding domain superfamily/Winged helix DNA-binding domain"/>
    <property type="match status" value="1"/>
</dbReference>
<keyword evidence="3 7" id="KW-0963">Cytoplasm</keyword>
<organism evidence="11 12">
    <name type="scientific">Hydrogeniiclostridium mannosilyticum</name>
    <dbReference type="NCBI Taxonomy" id="2764322"/>
    <lineage>
        <taxon>Bacteria</taxon>
        <taxon>Bacillati</taxon>
        <taxon>Bacillota</taxon>
        <taxon>Clostridia</taxon>
        <taxon>Eubacteriales</taxon>
        <taxon>Acutalibacteraceae</taxon>
        <taxon>Hydrogeniiclostridium</taxon>
    </lineage>
</organism>
<dbReference type="GO" id="GO:0005737">
    <property type="term" value="C:cytoplasm"/>
    <property type="evidence" value="ECO:0007669"/>
    <property type="project" value="UniProtKB-SubCell"/>
</dbReference>
<comment type="similarity">
    <text evidence="2 7">Belongs to the ArgR family.</text>
</comment>
<comment type="caution">
    <text evidence="11">The sequence shown here is derived from an EMBL/GenBank/DDBJ whole genome shotgun (WGS) entry which is preliminary data.</text>
</comment>
<comment type="function">
    <text evidence="7">Regulates arginine biosynthesis genes.</text>
</comment>
<dbReference type="InterPro" id="IPR020899">
    <property type="entry name" value="Arg_repress_C"/>
</dbReference>
<evidence type="ECO:0000259" key="10">
    <source>
        <dbReference type="Pfam" id="PF02863"/>
    </source>
</evidence>
<evidence type="ECO:0000256" key="4">
    <source>
        <dbReference type="ARBA" id="ARBA00023015"/>
    </source>
</evidence>
<reference evidence="11 12" key="1">
    <citation type="submission" date="2018-06" db="EMBL/GenBank/DDBJ databases">
        <title>Noncontiguous genome sequence of Ruminococcaceae bacterium ASD2818.</title>
        <authorList>
            <person name="Chaplin A.V."/>
            <person name="Sokolova S.R."/>
            <person name="Kochetkova T.O."/>
            <person name="Goltsov A.Y."/>
            <person name="Trofimov D.Y."/>
            <person name="Efimov B.A."/>
        </authorList>
    </citation>
    <scope>NUCLEOTIDE SEQUENCE [LARGE SCALE GENOMIC DNA]</scope>
    <source>
        <strain evidence="11 12">ASD2818</strain>
    </source>
</reference>
<dbReference type="GO" id="GO:0003700">
    <property type="term" value="F:DNA-binding transcription factor activity"/>
    <property type="evidence" value="ECO:0007669"/>
    <property type="project" value="UniProtKB-UniRule"/>
</dbReference>
<dbReference type="RefSeq" id="WP_112332842.1">
    <property type="nucleotide sequence ID" value="NZ_JADPHD010000003.1"/>
</dbReference>
<keyword evidence="7" id="KW-0055">Arginine biosynthesis</keyword>
<keyword evidence="12" id="KW-1185">Reference proteome</keyword>
<dbReference type="GO" id="GO:0034618">
    <property type="term" value="F:arginine binding"/>
    <property type="evidence" value="ECO:0007669"/>
    <property type="project" value="InterPro"/>
</dbReference>
<dbReference type="GO" id="GO:0003677">
    <property type="term" value="F:DNA binding"/>
    <property type="evidence" value="ECO:0007669"/>
    <property type="project" value="UniProtKB-KW"/>
</dbReference>
<evidence type="ECO:0000256" key="8">
    <source>
        <dbReference type="NCBIfam" id="TIGR01529"/>
    </source>
</evidence>
<evidence type="ECO:0000256" key="7">
    <source>
        <dbReference type="HAMAP-Rule" id="MF_00173"/>
    </source>
</evidence>
<evidence type="ECO:0000256" key="5">
    <source>
        <dbReference type="ARBA" id="ARBA00023125"/>
    </source>
</evidence>
<evidence type="ECO:0000313" key="12">
    <source>
        <dbReference type="Proteomes" id="UP000249377"/>
    </source>
</evidence>
<dbReference type="InterPro" id="IPR036390">
    <property type="entry name" value="WH_DNA-bd_sf"/>
</dbReference>
<dbReference type="UniPathway" id="UPA00068"/>
<evidence type="ECO:0000256" key="2">
    <source>
        <dbReference type="ARBA" id="ARBA00008316"/>
    </source>
</evidence>
<proteinExistence type="inferred from homology"/>
<comment type="subcellular location">
    <subcellularLocation>
        <location evidence="1 7">Cytoplasm</location>
    </subcellularLocation>
</comment>
<evidence type="ECO:0000256" key="3">
    <source>
        <dbReference type="ARBA" id="ARBA00022490"/>
    </source>
</evidence>
<name>A0A328UAW7_9FIRM</name>
<dbReference type="PRINTS" id="PR01467">
    <property type="entry name" value="ARGREPRESSOR"/>
</dbReference>
<keyword evidence="4 7" id="KW-0805">Transcription regulation</keyword>
<dbReference type="InterPro" id="IPR001669">
    <property type="entry name" value="Arg_repress"/>
</dbReference>
<accession>A0A328UAW7</accession>
<dbReference type="InterPro" id="IPR036388">
    <property type="entry name" value="WH-like_DNA-bd_sf"/>
</dbReference>
<evidence type="ECO:0000259" key="9">
    <source>
        <dbReference type="Pfam" id="PF01316"/>
    </source>
</evidence>
<dbReference type="GO" id="GO:0051259">
    <property type="term" value="P:protein complex oligomerization"/>
    <property type="evidence" value="ECO:0007669"/>
    <property type="project" value="InterPro"/>
</dbReference>
<evidence type="ECO:0000256" key="6">
    <source>
        <dbReference type="ARBA" id="ARBA00023163"/>
    </source>
</evidence>
<gene>
    <name evidence="7 11" type="primary">argR</name>
    <name evidence="11" type="ORF">DPQ25_09030</name>
</gene>
<dbReference type="Pfam" id="PF01316">
    <property type="entry name" value="Arg_repressor"/>
    <property type="match status" value="1"/>
</dbReference>
<dbReference type="SUPFAM" id="SSF55252">
    <property type="entry name" value="C-terminal domain of arginine repressor"/>
    <property type="match status" value="1"/>
</dbReference>
<protein>
    <recommendedName>
        <fullName evidence="7 8">Arginine repressor</fullName>
    </recommendedName>
</protein>
<dbReference type="EMBL" id="QLYR01000005">
    <property type="protein sequence ID" value="RAQ28459.1"/>
    <property type="molecule type" value="Genomic_DNA"/>
</dbReference>
<evidence type="ECO:0000256" key="1">
    <source>
        <dbReference type="ARBA" id="ARBA00004496"/>
    </source>
</evidence>
<keyword evidence="6 7" id="KW-0804">Transcription</keyword>
<dbReference type="SUPFAM" id="SSF46785">
    <property type="entry name" value="Winged helix' DNA-binding domain"/>
    <property type="match status" value="1"/>
</dbReference>